<reference evidence="4 5" key="1">
    <citation type="submission" date="2021-08" db="EMBL/GenBank/DDBJ databases">
        <title>Stenotrophomonas forensis sp. nov., isolated from contaminated viral transport media.</title>
        <authorList>
            <person name="Nguyen S.V."/>
            <person name="Edwards D."/>
            <person name="Scott S."/>
            <person name="Doss J."/>
            <person name="Merid S."/>
            <person name="Zelaya E."/>
            <person name="Maza C."/>
            <person name="Mann M."/>
            <person name="Hamilton B."/>
            <person name="Blackwell R."/>
            <person name="Tran A."/>
            <person name="Hauser J."/>
        </authorList>
    </citation>
    <scope>NUCLEOTIDE SEQUENCE [LARGE SCALE GENOMIC DNA]</scope>
    <source>
        <strain evidence="4 5">DFS-20110405</strain>
    </source>
</reference>
<dbReference type="GO" id="GO:0008446">
    <property type="term" value="F:GDP-mannose 4,6-dehydratase activity"/>
    <property type="evidence" value="ECO:0007669"/>
    <property type="project" value="UniProtKB-EC"/>
</dbReference>
<evidence type="ECO:0000256" key="2">
    <source>
        <dbReference type="ARBA" id="ARBA00007637"/>
    </source>
</evidence>
<evidence type="ECO:0000313" key="4">
    <source>
        <dbReference type="EMBL" id="WDM64193.1"/>
    </source>
</evidence>
<dbReference type="RefSeq" id="WP_080374864.1">
    <property type="nucleotide sequence ID" value="NZ_CP082270.1"/>
</dbReference>
<evidence type="ECO:0000313" key="5">
    <source>
        <dbReference type="Proteomes" id="UP001216828"/>
    </source>
</evidence>
<evidence type="ECO:0000256" key="1">
    <source>
        <dbReference type="ARBA" id="ARBA00005125"/>
    </source>
</evidence>
<accession>A0ABY7Y2J2</accession>
<dbReference type="Proteomes" id="UP001216828">
    <property type="component" value="Chromosome"/>
</dbReference>
<keyword evidence="5" id="KW-1185">Reference proteome</keyword>
<dbReference type="PANTHER" id="PTHR43000">
    <property type="entry name" value="DTDP-D-GLUCOSE 4,6-DEHYDRATASE-RELATED"/>
    <property type="match status" value="1"/>
</dbReference>
<feature type="domain" description="NAD-dependent epimerase/dehydratase" evidence="3">
    <location>
        <begin position="6"/>
        <end position="226"/>
    </location>
</feature>
<dbReference type="Gene3D" id="3.40.50.720">
    <property type="entry name" value="NAD(P)-binding Rossmann-like Domain"/>
    <property type="match status" value="1"/>
</dbReference>
<dbReference type="Gene3D" id="3.90.25.10">
    <property type="entry name" value="UDP-galactose 4-epimerase, domain 1"/>
    <property type="match status" value="1"/>
</dbReference>
<dbReference type="Pfam" id="PF01370">
    <property type="entry name" value="Epimerase"/>
    <property type="match status" value="1"/>
</dbReference>
<evidence type="ECO:0000259" key="3">
    <source>
        <dbReference type="Pfam" id="PF01370"/>
    </source>
</evidence>
<dbReference type="InterPro" id="IPR001509">
    <property type="entry name" value="Epimerase_deHydtase"/>
</dbReference>
<keyword evidence="4" id="KW-0456">Lyase</keyword>
<organism evidence="4 5">
    <name type="scientific">Stenotrophomonas forensis</name>
    <dbReference type="NCBI Taxonomy" id="2871169"/>
    <lineage>
        <taxon>Bacteria</taxon>
        <taxon>Pseudomonadati</taxon>
        <taxon>Pseudomonadota</taxon>
        <taxon>Gammaproteobacteria</taxon>
        <taxon>Lysobacterales</taxon>
        <taxon>Lysobacteraceae</taxon>
        <taxon>Stenotrophomonas</taxon>
        <taxon>Stenotrophomonas maltophilia group</taxon>
    </lineage>
</organism>
<protein>
    <submittedName>
        <fullName evidence="4">GDP-mannose 4,6-dehydratase</fullName>
        <ecNumber evidence="4">4.2.1.47</ecNumber>
    </submittedName>
</protein>
<comment type="pathway">
    <text evidence="1">Bacterial outer membrane biogenesis; LPS O-antigen biosynthesis.</text>
</comment>
<dbReference type="EC" id="4.2.1.47" evidence="4"/>
<dbReference type="SUPFAM" id="SSF51735">
    <property type="entry name" value="NAD(P)-binding Rossmann-fold domains"/>
    <property type="match status" value="1"/>
</dbReference>
<gene>
    <name evidence="4" type="ORF">K5L94_02510</name>
</gene>
<dbReference type="InterPro" id="IPR036291">
    <property type="entry name" value="NAD(P)-bd_dom_sf"/>
</dbReference>
<name>A0ABY7Y2J2_9GAMM</name>
<dbReference type="EMBL" id="CP082270">
    <property type="protein sequence ID" value="WDM64193.1"/>
    <property type="molecule type" value="Genomic_DNA"/>
</dbReference>
<comment type="similarity">
    <text evidence="2">Belongs to the NAD(P)-dependent epimerase/dehydratase family.</text>
</comment>
<sequence>MKPIAAITGIEGFTGPYMAAELERLGYQVKGISRNPVPGRDNEVADILDPDAIGAVMKRLQPQVIVHLAGVSHVAHRDVSAIYQANIMGTRNLLEALTELEAVPKSVLLPSSAHVYGASSSSLLEETSPMAPFNDYAISKVAGEHVARLYMDRLPIMLTRPFNYTGVGQSPSFFVAKVIDHARRGSTDMRLGNLDVERDFTDVRDLVRCYGMLIEQGCRGQVVNICSGVPTSLRRVIETVSEISGLEFAIESDSELIRSHDVDRLAGSNAGFTALTGGIAFRPLRETLQWMLDA</sequence>
<proteinExistence type="inferred from homology"/>